<dbReference type="EMBL" id="DVGK01000140">
    <property type="protein sequence ID" value="HIR14671.1"/>
    <property type="molecule type" value="Genomic_DNA"/>
</dbReference>
<dbReference type="AlphaFoldDB" id="A0A9D1DA74"/>
<evidence type="ECO:0000256" key="2">
    <source>
        <dbReference type="ARBA" id="ARBA00022448"/>
    </source>
</evidence>
<feature type="transmembrane region" description="Helical" evidence="7">
    <location>
        <begin position="140"/>
        <end position="163"/>
    </location>
</feature>
<feature type="transmembrane region" description="Helical" evidence="7">
    <location>
        <begin position="108"/>
        <end position="128"/>
    </location>
</feature>
<evidence type="ECO:0000256" key="1">
    <source>
        <dbReference type="ARBA" id="ARBA00004651"/>
    </source>
</evidence>
<comment type="similarity">
    <text evidence="7">Belongs to the binding-protein-dependent transport system permease family.</text>
</comment>
<reference evidence="9" key="1">
    <citation type="submission" date="2020-10" db="EMBL/GenBank/DDBJ databases">
        <authorList>
            <person name="Gilroy R."/>
        </authorList>
    </citation>
    <scope>NUCLEOTIDE SEQUENCE</scope>
    <source>
        <strain evidence="9">ChiSjej4B22-8148</strain>
    </source>
</reference>
<comment type="subcellular location">
    <subcellularLocation>
        <location evidence="1 7">Cell membrane</location>
        <topology evidence="1 7">Multi-pass membrane protein</topology>
    </subcellularLocation>
</comment>
<feature type="transmembrane region" description="Helical" evidence="7">
    <location>
        <begin position="184"/>
        <end position="209"/>
    </location>
</feature>
<evidence type="ECO:0000256" key="4">
    <source>
        <dbReference type="ARBA" id="ARBA00022692"/>
    </source>
</evidence>
<evidence type="ECO:0000256" key="6">
    <source>
        <dbReference type="ARBA" id="ARBA00023136"/>
    </source>
</evidence>
<keyword evidence="6 7" id="KW-0472">Membrane</keyword>
<dbReference type="SUPFAM" id="SSF161098">
    <property type="entry name" value="MetI-like"/>
    <property type="match status" value="1"/>
</dbReference>
<feature type="transmembrane region" description="Helical" evidence="7">
    <location>
        <begin position="73"/>
        <end position="96"/>
    </location>
</feature>
<reference evidence="9" key="2">
    <citation type="journal article" date="2021" name="PeerJ">
        <title>Extensive microbial diversity within the chicken gut microbiome revealed by metagenomics and culture.</title>
        <authorList>
            <person name="Gilroy R."/>
            <person name="Ravi A."/>
            <person name="Getino M."/>
            <person name="Pursley I."/>
            <person name="Horton D.L."/>
            <person name="Alikhan N.F."/>
            <person name="Baker D."/>
            <person name="Gharbi K."/>
            <person name="Hall N."/>
            <person name="Watson M."/>
            <person name="Adriaenssens E.M."/>
            <person name="Foster-Nyarko E."/>
            <person name="Jarju S."/>
            <person name="Secka A."/>
            <person name="Antonio M."/>
            <person name="Oren A."/>
            <person name="Chaudhuri R.R."/>
            <person name="La Ragione R."/>
            <person name="Hildebrand F."/>
            <person name="Pallen M.J."/>
        </authorList>
    </citation>
    <scope>NUCLEOTIDE SEQUENCE</scope>
    <source>
        <strain evidence="9">ChiSjej4B22-8148</strain>
    </source>
</reference>
<evidence type="ECO:0000256" key="3">
    <source>
        <dbReference type="ARBA" id="ARBA00022475"/>
    </source>
</evidence>
<keyword evidence="3" id="KW-1003">Cell membrane</keyword>
<organism evidence="9 10">
    <name type="scientific">Candidatus Choladousia intestinavium</name>
    <dbReference type="NCBI Taxonomy" id="2840727"/>
    <lineage>
        <taxon>Bacteria</taxon>
        <taxon>Bacillati</taxon>
        <taxon>Bacillota</taxon>
        <taxon>Clostridia</taxon>
        <taxon>Lachnospirales</taxon>
        <taxon>Lachnospiraceae</taxon>
        <taxon>Lachnospiraceae incertae sedis</taxon>
        <taxon>Candidatus Choladousia</taxon>
    </lineage>
</organism>
<evidence type="ECO:0000313" key="9">
    <source>
        <dbReference type="EMBL" id="HIR14671.1"/>
    </source>
</evidence>
<keyword evidence="2 7" id="KW-0813">Transport</keyword>
<keyword evidence="5 7" id="KW-1133">Transmembrane helix</keyword>
<comment type="caution">
    <text evidence="9">The sequence shown here is derived from an EMBL/GenBank/DDBJ whole genome shotgun (WGS) entry which is preliminary data.</text>
</comment>
<dbReference type="Gene3D" id="1.10.3720.10">
    <property type="entry name" value="MetI-like"/>
    <property type="match status" value="1"/>
</dbReference>
<protein>
    <submittedName>
        <fullName evidence="9">Carbohydrate ABC transporter permease</fullName>
    </submittedName>
</protein>
<evidence type="ECO:0000313" key="10">
    <source>
        <dbReference type="Proteomes" id="UP000886757"/>
    </source>
</evidence>
<gene>
    <name evidence="9" type="ORF">IAB31_12195</name>
</gene>
<dbReference type="CDD" id="cd06261">
    <property type="entry name" value="TM_PBP2"/>
    <property type="match status" value="1"/>
</dbReference>
<proteinExistence type="inferred from homology"/>
<keyword evidence="4 7" id="KW-0812">Transmembrane</keyword>
<feature type="domain" description="ABC transmembrane type-1" evidence="8">
    <location>
        <begin position="73"/>
        <end position="263"/>
    </location>
</feature>
<dbReference type="InterPro" id="IPR000515">
    <property type="entry name" value="MetI-like"/>
</dbReference>
<evidence type="ECO:0000256" key="7">
    <source>
        <dbReference type="RuleBase" id="RU363032"/>
    </source>
</evidence>
<name>A0A9D1DA74_9FIRM</name>
<dbReference type="InterPro" id="IPR035906">
    <property type="entry name" value="MetI-like_sf"/>
</dbReference>
<dbReference type="GO" id="GO:0055085">
    <property type="term" value="P:transmembrane transport"/>
    <property type="evidence" value="ECO:0007669"/>
    <property type="project" value="InterPro"/>
</dbReference>
<feature type="transmembrane region" description="Helical" evidence="7">
    <location>
        <begin position="242"/>
        <end position="263"/>
    </location>
</feature>
<dbReference type="Proteomes" id="UP000886757">
    <property type="component" value="Unassembled WGS sequence"/>
</dbReference>
<accession>A0A9D1DA74</accession>
<dbReference type="PANTHER" id="PTHR43744">
    <property type="entry name" value="ABC TRANSPORTER PERMEASE PROTEIN MG189-RELATED-RELATED"/>
    <property type="match status" value="1"/>
</dbReference>
<dbReference type="PANTHER" id="PTHR43744:SF8">
    <property type="entry name" value="SN-GLYCEROL-3-PHOSPHATE TRANSPORT SYSTEM PERMEASE PROTEIN UGPE"/>
    <property type="match status" value="1"/>
</dbReference>
<dbReference type="PROSITE" id="PS50928">
    <property type="entry name" value="ABC_TM1"/>
    <property type="match status" value="1"/>
</dbReference>
<sequence>MKQKKEISHAIIYVILTILSVAFLIPILLVIMNSFKNKLFISTTPFELPNEQSFMGLKNYVEGLMKIHFFDSIGYSLFITVFSVLAIVIFCSMTAWYITRVKGKVTTVLYYMFIASMVVPFQMVMYTMTKTANVLHLDNYVGIVALYLGFGAGMSVFMYSGFVKGIPMELEEAALIDGCSPFSMFVKVIFPILKPISITVAILNAMWIWNDYLLPYLIIGTKYRTIPVAIQYLKSGYGSIDYGHLMAAIVVALIPIVIFYFACQKYIIEGIVEGAVKG</sequence>
<evidence type="ECO:0000256" key="5">
    <source>
        <dbReference type="ARBA" id="ARBA00022989"/>
    </source>
</evidence>
<evidence type="ECO:0000259" key="8">
    <source>
        <dbReference type="PROSITE" id="PS50928"/>
    </source>
</evidence>
<feature type="transmembrane region" description="Helical" evidence="7">
    <location>
        <begin position="12"/>
        <end position="32"/>
    </location>
</feature>
<dbReference type="GO" id="GO:0005886">
    <property type="term" value="C:plasma membrane"/>
    <property type="evidence" value="ECO:0007669"/>
    <property type="project" value="UniProtKB-SubCell"/>
</dbReference>
<dbReference type="Pfam" id="PF00528">
    <property type="entry name" value="BPD_transp_1"/>
    <property type="match status" value="1"/>
</dbReference>